<feature type="binding site" evidence="6">
    <location>
        <position position="310"/>
    </location>
    <ligand>
        <name>D-dopa</name>
        <dbReference type="ChEBI" id="CHEBI:149689"/>
    </ligand>
</feature>
<evidence type="ECO:0000313" key="8">
    <source>
        <dbReference type="EMBL" id="KAJ2680621.1"/>
    </source>
</evidence>
<sequence>MAKQSAVVVGAGVIGLTVANQLQDSNLYNVTIVAECSPADAISSGARQSTKWASPWAGAHWRAWASNDNAPLQKMEIDTYHEMMALAENCPKSGIKKAPGMDLFEANSDSPIWYASMVSDASEMTAIPLPDGVAHGLEYTTLIINVPVYLQYLLDRFVSSGGELVKQHISHINDALAYIPENEGLNQIPIVVNCTGLGSLELGGVEDKNMYPIRGQTILIDAPDAKRTITRIGKLFSYVIPRGDGTVIIGGTAEKGDWNELPDNVATETILHRALDLEPALLPQHMSNLPAEAKVEALRNAVISVNVGFRPMREGGVRLDWKLVNSSAGKFKLVHCYGHGGFGYQSSFAYAKAVLELANMQLA</sequence>
<dbReference type="SUPFAM" id="SSF51971">
    <property type="entry name" value="Nucleotide-binding domain"/>
    <property type="match status" value="1"/>
</dbReference>
<evidence type="ECO:0000256" key="3">
    <source>
        <dbReference type="ARBA" id="ARBA00022630"/>
    </source>
</evidence>
<evidence type="ECO:0000256" key="5">
    <source>
        <dbReference type="ARBA" id="ARBA00023002"/>
    </source>
</evidence>
<dbReference type="GO" id="GO:0071949">
    <property type="term" value="F:FAD binding"/>
    <property type="evidence" value="ECO:0007669"/>
    <property type="project" value="InterPro"/>
</dbReference>
<evidence type="ECO:0000313" key="9">
    <source>
        <dbReference type="Proteomes" id="UP001151518"/>
    </source>
</evidence>
<dbReference type="SUPFAM" id="SSF54373">
    <property type="entry name" value="FAD-linked reductases, C-terminal domain"/>
    <property type="match status" value="1"/>
</dbReference>
<organism evidence="8 9">
    <name type="scientific">Coemansia spiralis</name>
    <dbReference type="NCBI Taxonomy" id="417178"/>
    <lineage>
        <taxon>Eukaryota</taxon>
        <taxon>Fungi</taxon>
        <taxon>Fungi incertae sedis</taxon>
        <taxon>Zoopagomycota</taxon>
        <taxon>Kickxellomycotina</taxon>
        <taxon>Kickxellomycetes</taxon>
        <taxon>Kickxellales</taxon>
        <taxon>Kickxellaceae</taxon>
        <taxon>Coemansia</taxon>
    </lineage>
</organism>
<gene>
    <name evidence="8" type="ORF">GGI25_000594</name>
</gene>
<dbReference type="GO" id="GO:0019478">
    <property type="term" value="P:D-amino acid catabolic process"/>
    <property type="evidence" value="ECO:0007669"/>
    <property type="project" value="TreeGrafter"/>
</dbReference>
<protein>
    <recommendedName>
        <fullName evidence="7">FAD dependent oxidoreductase domain-containing protein</fullName>
    </recommendedName>
</protein>
<comment type="cofactor">
    <cofactor evidence="1 6">
        <name>FAD</name>
        <dbReference type="ChEBI" id="CHEBI:57692"/>
    </cofactor>
</comment>
<dbReference type="AlphaFoldDB" id="A0A9W8GE38"/>
<proteinExistence type="inferred from homology"/>
<name>A0A9W8GE38_9FUNG</name>
<dbReference type="OrthoDB" id="2015447at2759"/>
<comment type="similarity">
    <text evidence="2">Belongs to the DAMOX/DASOX family.</text>
</comment>
<keyword evidence="5" id="KW-0560">Oxidoreductase</keyword>
<evidence type="ECO:0000256" key="4">
    <source>
        <dbReference type="ARBA" id="ARBA00022827"/>
    </source>
</evidence>
<feature type="binding site" evidence="6">
    <location>
        <position position="341"/>
    </location>
    <ligand>
        <name>D-dopa</name>
        <dbReference type="ChEBI" id="CHEBI:149689"/>
    </ligand>
</feature>
<evidence type="ECO:0000256" key="6">
    <source>
        <dbReference type="PIRSR" id="PIRSR000189-1"/>
    </source>
</evidence>
<dbReference type="Gene3D" id="3.30.9.10">
    <property type="entry name" value="D-Amino Acid Oxidase, subunit A, domain 2"/>
    <property type="match status" value="1"/>
</dbReference>
<dbReference type="Proteomes" id="UP001151518">
    <property type="component" value="Unassembled WGS sequence"/>
</dbReference>
<feature type="domain" description="FAD dependent oxidoreductase" evidence="7">
    <location>
        <begin position="6"/>
        <end position="356"/>
    </location>
</feature>
<evidence type="ECO:0000256" key="1">
    <source>
        <dbReference type="ARBA" id="ARBA00001974"/>
    </source>
</evidence>
<evidence type="ECO:0000259" key="7">
    <source>
        <dbReference type="Pfam" id="PF01266"/>
    </source>
</evidence>
<reference evidence="8" key="1">
    <citation type="submission" date="2022-07" db="EMBL/GenBank/DDBJ databases">
        <title>Phylogenomic reconstructions and comparative analyses of Kickxellomycotina fungi.</title>
        <authorList>
            <person name="Reynolds N.K."/>
            <person name="Stajich J.E."/>
            <person name="Barry K."/>
            <person name="Grigoriev I.V."/>
            <person name="Crous P."/>
            <person name="Smith M.E."/>
        </authorList>
    </citation>
    <scope>NUCLEOTIDE SEQUENCE</scope>
    <source>
        <strain evidence="8">NRRL 3115</strain>
    </source>
</reference>
<dbReference type="GO" id="GO:0005737">
    <property type="term" value="C:cytoplasm"/>
    <property type="evidence" value="ECO:0007669"/>
    <property type="project" value="TreeGrafter"/>
</dbReference>
<dbReference type="InterPro" id="IPR023209">
    <property type="entry name" value="DAO"/>
</dbReference>
<comment type="caution">
    <text evidence="8">The sequence shown here is derived from an EMBL/GenBank/DDBJ whole genome shotgun (WGS) entry which is preliminary data.</text>
</comment>
<dbReference type="PANTHER" id="PTHR11530">
    <property type="entry name" value="D-AMINO ACID OXIDASE"/>
    <property type="match status" value="1"/>
</dbReference>
<accession>A0A9W8GE38</accession>
<dbReference type="InterPro" id="IPR006076">
    <property type="entry name" value="FAD-dep_OxRdtase"/>
</dbReference>
<dbReference type="PIRSF" id="PIRSF000189">
    <property type="entry name" value="D-aa_oxidase"/>
    <property type="match status" value="1"/>
</dbReference>
<dbReference type="Gene3D" id="3.40.50.720">
    <property type="entry name" value="NAD(P)-binding Rossmann-like Domain"/>
    <property type="match status" value="1"/>
</dbReference>
<feature type="binding site" evidence="6">
    <location>
        <position position="195"/>
    </location>
    <ligand>
        <name>FAD</name>
        <dbReference type="ChEBI" id="CHEBI:57692"/>
    </ligand>
</feature>
<keyword evidence="4 6" id="KW-0274">FAD</keyword>
<dbReference type="Pfam" id="PF01266">
    <property type="entry name" value="DAO"/>
    <property type="match status" value="1"/>
</dbReference>
<keyword evidence="3" id="KW-0285">Flavoprotein</keyword>
<evidence type="ECO:0000256" key="2">
    <source>
        <dbReference type="ARBA" id="ARBA00006730"/>
    </source>
</evidence>
<dbReference type="GO" id="GO:0003884">
    <property type="term" value="F:D-amino-acid oxidase activity"/>
    <property type="evidence" value="ECO:0007669"/>
    <property type="project" value="InterPro"/>
</dbReference>
<dbReference type="PANTHER" id="PTHR11530:SF11">
    <property type="entry name" value="D-ASPARTATE OXIDASE"/>
    <property type="match status" value="1"/>
</dbReference>
<dbReference type="EMBL" id="JANBTW010000004">
    <property type="protein sequence ID" value="KAJ2680621.1"/>
    <property type="molecule type" value="Genomic_DNA"/>
</dbReference>